<proteinExistence type="predicted"/>
<gene>
    <name evidence="3" type="ORF">GAO09_17495</name>
</gene>
<feature type="domain" description="Phytase-like" evidence="2">
    <location>
        <begin position="69"/>
        <end position="320"/>
    </location>
</feature>
<evidence type="ECO:0000313" key="3">
    <source>
        <dbReference type="EMBL" id="MQY47833.1"/>
    </source>
</evidence>
<accession>A0A6A8A976</accession>
<comment type="caution">
    <text evidence="3">The sequence shown here is derived from an EMBL/GenBank/DDBJ whole genome shotgun (WGS) entry which is preliminary data.</text>
</comment>
<evidence type="ECO:0000256" key="1">
    <source>
        <dbReference type="SAM" id="SignalP"/>
    </source>
</evidence>
<dbReference type="SUPFAM" id="SSF69322">
    <property type="entry name" value="Tricorn protease domain 2"/>
    <property type="match status" value="1"/>
</dbReference>
<organism evidence="3 4">
    <name type="scientific">Endobacterium cereale</name>
    <dbReference type="NCBI Taxonomy" id="2663029"/>
    <lineage>
        <taxon>Bacteria</taxon>
        <taxon>Pseudomonadati</taxon>
        <taxon>Pseudomonadota</taxon>
        <taxon>Alphaproteobacteria</taxon>
        <taxon>Hyphomicrobiales</taxon>
        <taxon>Rhizobiaceae</taxon>
        <taxon>Endobacterium</taxon>
    </lineage>
</organism>
<dbReference type="InterPro" id="IPR027372">
    <property type="entry name" value="Phytase-like_dom"/>
</dbReference>
<sequence>MRHRFLGLRISVVAATLMTVSPLALKAAEVDAPIKARAFHEFKSDKPDNKFGALEFLGGIEYTSVNDLVGAVSGIRFRPDGKSFVAVLDTGHWMTGMIERDGQGRLSGMLDVRILPMVDASGREPRSKGDIDAEGVTLRDGEVIVSFERRHRVDVYPDPSFETSRPKKTLDFLIPRRELRANGGLETVVSAPQTSPLAGAIVVVAEKSVDDAGNFYAAILEGPRKGQFKVKRHHPFDITDGAFLPNGDLVLLERSFSVLGGVGMRIRRMDGDSLKPGALVDGEMLIEADMGQQIDNMEGIDVVAGPDGVPHLIVVSDDNHSIFQRNLMLEFRLNP</sequence>
<dbReference type="PIRSF" id="PIRSF031900">
    <property type="entry name" value="UCP031900"/>
    <property type="match status" value="1"/>
</dbReference>
<evidence type="ECO:0000259" key="2">
    <source>
        <dbReference type="Pfam" id="PF13449"/>
    </source>
</evidence>
<dbReference type="Pfam" id="PF13449">
    <property type="entry name" value="Phytase-like"/>
    <property type="match status" value="1"/>
</dbReference>
<keyword evidence="1" id="KW-0732">Signal</keyword>
<reference evidence="3 4" key="1">
    <citation type="submission" date="2019-11" db="EMBL/GenBank/DDBJ databases">
        <title>Genome analysis of Rhizobacterium cereale a novel genus and species isolated from maize roots in North Spain.</title>
        <authorList>
            <person name="Menendez E."/>
            <person name="Flores-Felix J.D."/>
            <person name="Ramirez-Bahena M.-H."/>
            <person name="Igual J.M."/>
            <person name="Garcia-Fraile P."/>
            <person name="Peix A."/>
            <person name="Velazquez E."/>
        </authorList>
    </citation>
    <scope>NUCLEOTIDE SEQUENCE [LARGE SCALE GENOMIC DNA]</scope>
    <source>
        <strain evidence="3 4">RZME27</strain>
    </source>
</reference>
<feature type="signal peptide" evidence="1">
    <location>
        <begin position="1"/>
        <end position="26"/>
    </location>
</feature>
<dbReference type="Proteomes" id="UP000435138">
    <property type="component" value="Unassembled WGS sequence"/>
</dbReference>
<name>A0A6A8A976_9HYPH</name>
<feature type="chain" id="PRO_5025485645" description="Phytase-like domain-containing protein" evidence="1">
    <location>
        <begin position="27"/>
        <end position="335"/>
    </location>
</feature>
<dbReference type="InterPro" id="IPR014567">
    <property type="entry name" value="UCP031900"/>
</dbReference>
<keyword evidence="4" id="KW-1185">Reference proteome</keyword>
<evidence type="ECO:0000313" key="4">
    <source>
        <dbReference type="Proteomes" id="UP000435138"/>
    </source>
</evidence>
<protein>
    <recommendedName>
        <fullName evidence="2">Phytase-like domain-containing protein</fullName>
    </recommendedName>
</protein>
<dbReference type="AlphaFoldDB" id="A0A6A8A976"/>
<dbReference type="EMBL" id="WIXI01000046">
    <property type="protein sequence ID" value="MQY47833.1"/>
    <property type="molecule type" value="Genomic_DNA"/>
</dbReference>